<evidence type="ECO:0008006" key="4">
    <source>
        <dbReference type="Google" id="ProtNLM"/>
    </source>
</evidence>
<evidence type="ECO:0000256" key="1">
    <source>
        <dbReference type="SAM" id="Phobius"/>
    </source>
</evidence>
<comment type="caution">
    <text evidence="2">The sequence shown here is derived from an EMBL/GenBank/DDBJ whole genome shotgun (WGS) entry which is preliminary data.</text>
</comment>
<dbReference type="Proteomes" id="UP001589747">
    <property type="component" value="Unassembled WGS sequence"/>
</dbReference>
<proteinExistence type="predicted"/>
<keyword evidence="3" id="KW-1185">Reference proteome</keyword>
<evidence type="ECO:0000313" key="2">
    <source>
        <dbReference type="EMBL" id="MFB9325233.1"/>
    </source>
</evidence>
<gene>
    <name evidence="2" type="ORF">ACFFSY_04780</name>
</gene>
<keyword evidence="1" id="KW-0812">Transmembrane</keyword>
<dbReference type="EMBL" id="JBHMDO010000009">
    <property type="protein sequence ID" value="MFB9325233.1"/>
    <property type="molecule type" value="Genomic_DNA"/>
</dbReference>
<keyword evidence="1" id="KW-1133">Transmembrane helix</keyword>
<reference evidence="2 3" key="1">
    <citation type="submission" date="2024-09" db="EMBL/GenBank/DDBJ databases">
        <authorList>
            <person name="Sun Q."/>
            <person name="Mori K."/>
        </authorList>
    </citation>
    <scope>NUCLEOTIDE SEQUENCE [LARGE SCALE GENOMIC DNA]</scope>
    <source>
        <strain evidence="2 3">TISTR 2452</strain>
    </source>
</reference>
<evidence type="ECO:0000313" key="3">
    <source>
        <dbReference type="Proteomes" id="UP001589747"/>
    </source>
</evidence>
<dbReference type="RefSeq" id="WP_377490658.1">
    <property type="nucleotide sequence ID" value="NZ_JBHMDO010000009.1"/>
</dbReference>
<accession>A0ABV5KLX6</accession>
<sequence length="142" mass="14338">MQRVTKEQARKLVGKTVYAVRKDGSVASGKLVRVSNNKLYLKPVGKDKGKKVKTKAILPLVLFDLLAIGTLPFWGAGFGGGFGPGFGPGFGGPGFDGPCCDQPFVGPGFGPGVGPGFGGPGFGPGYGPGFGPGGFGGYPGLF</sequence>
<keyword evidence="1" id="KW-0472">Membrane</keyword>
<organism evidence="2 3">
    <name type="scientific">Paenibacillus aurantiacus</name>
    <dbReference type="NCBI Taxonomy" id="1936118"/>
    <lineage>
        <taxon>Bacteria</taxon>
        <taxon>Bacillati</taxon>
        <taxon>Bacillota</taxon>
        <taxon>Bacilli</taxon>
        <taxon>Bacillales</taxon>
        <taxon>Paenibacillaceae</taxon>
        <taxon>Paenibacillus</taxon>
    </lineage>
</organism>
<name>A0ABV5KLX6_9BACL</name>
<feature type="transmembrane region" description="Helical" evidence="1">
    <location>
        <begin position="56"/>
        <end position="76"/>
    </location>
</feature>
<protein>
    <recommendedName>
        <fullName evidence="4">50S ribosomal protein L33</fullName>
    </recommendedName>
</protein>